<dbReference type="PANTHER" id="PTHR46766:SF1">
    <property type="entry name" value="GLUTAMINE-RICH PROTEIN 2"/>
    <property type="match status" value="1"/>
</dbReference>
<dbReference type="RefSeq" id="WP_219859361.1">
    <property type="nucleotide sequence ID" value="NZ_MWQA01000001.1"/>
</dbReference>
<feature type="region of interest" description="Disordered" evidence="2">
    <location>
        <begin position="179"/>
        <end position="270"/>
    </location>
</feature>
<dbReference type="InterPro" id="IPR038332">
    <property type="entry name" value="PPE_sf"/>
</dbReference>
<comment type="caution">
    <text evidence="4">The sequence shown here is derived from an EMBL/GenBank/DDBJ whole genome shotgun (WGS) entry which is preliminary data.</text>
</comment>
<reference evidence="4 5" key="1">
    <citation type="submission" date="2017-02" db="EMBL/GenBank/DDBJ databases">
        <title>Mycobacterium kansasii genomes.</title>
        <authorList>
            <person name="Borowka P."/>
            <person name="Strapagiel D."/>
            <person name="Marciniak B."/>
            <person name="Lach J."/>
            <person name="Bakula Z."/>
            <person name="Van Ingen J."/>
            <person name="Safianowska A."/>
            <person name="Brzostek A."/>
            <person name="Dziadek J."/>
            <person name="Jagielski T."/>
        </authorList>
    </citation>
    <scope>NUCLEOTIDE SEQUENCE [LARGE SCALE GENOMIC DNA]</scope>
    <source>
        <strain evidence="4 5">12MK</strain>
    </source>
</reference>
<name>A0A8E2IS94_9MYCO</name>
<feature type="domain" description="PPE" evidence="3">
    <location>
        <begin position="3"/>
        <end position="165"/>
    </location>
</feature>
<dbReference type="GO" id="GO:0052572">
    <property type="term" value="P:response to host immune response"/>
    <property type="evidence" value="ECO:0007669"/>
    <property type="project" value="TreeGrafter"/>
</dbReference>
<protein>
    <recommendedName>
        <fullName evidence="3">PPE domain-containing protein</fullName>
    </recommendedName>
</protein>
<evidence type="ECO:0000256" key="2">
    <source>
        <dbReference type="SAM" id="MobiDB-lite"/>
    </source>
</evidence>
<dbReference type="Proteomes" id="UP000192335">
    <property type="component" value="Unassembled WGS sequence"/>
</dbReference>
<dbReference type="PRINTS" id="PR01217">
    <property type="entry name" value="PRICHEXTENSN"/>
</dbReference>
<comment type="similarity">
    <text evidence="1">Belongs to the mycobacterial PPE family.</text>
</comment>
<proteinExistence type="inferred from homology"/>
<dbReference type="AlphaFoldDB" id="A0A8E2IS94"/>
<evidence type="ECO:0000313" key="5">
    <source>
        <dbReference type="Proteomes" id="UP000192335"/>
    </source>
</evidence>
<dbReference type="InterPro" id="IPR000030">
    <property type="entry name" value="PPE_dom"/>
</dbReference>
<evidence type="ECO:0000259" key="3">
    <source>
        <dbReference type="Pfam" id="PF00823"/>
    </source>
</evidence>
<dbReference type="SUPFAM" id="SSF140459">
    <property type="entry name" value="PE/PPE dimer-like"/>
    <property type="match status" value="1"/>
</dbReference>
<gene>
    <name evidence="4" type="ORF">B4U45_06935</name>
</gene>
<dbReference type="EMBL" id="MWQA01000001">
    <property type="protein sequence ID" value="ORC06406.1"/>
    <property type="molecule type" value="Genomic_DNA"/>
</dbReference>
<dbReference type="PANTHER" id="PTHR46766">
    <property type="entry name" value="GLUTAMINE-RICH PROTEIN 2"/>
    <property type="match status" value="1"/>
</dbReference>
<dbReference type="Pfam" id="PF00823">
    <property type="entry name" value="PPE"/>
    <property type="match status" value="1"/>
</dbReference>
<sequence>MSYAMFPPEVNSALLCSGAGSGPMLTAATAWGELAGELRWAAASFAAVTSDLACGAWQGAAAAKMTEAAAPYAAWLAIAASHSEGAACQAGAVAAAFEAACAATVSPLIIAANRAITRALANTNIFGFNMPAIAAMEAEYEEMWARDVSAMFGYHVGVSQAWSQLCPIQQLLRGLPRIPIPPCGTPPPTTTPPPVTPPPTTPPPVTPPPPTTPPPVTPPPVTPPPTTPPPVTPPPAPRPTTPPTPTPRPVPPIHRVPVEPRVPTVPVMRK</sequence>
<evidence type="ECO:0000313" key="4">
    <source>
        <dbReference type="EMBL" id="ORC06406.1"/>
    </source>
</evidence>
<accession>A0A8E2IS94</accession>
<feature type="compositionally biased region" description="Low complexity" evidence="2">
    <location>
        <begin position="255"/>
        <end position="270"/>
    </location>
</feature>
<feature type="compositionally biased region" description="Pro residues" evidence="2">
    <location>
        <begin position="179"/>
        <end position="254"/>
    </location>
</feature>
<dbReference type="Gene3D" id="1.20.1260.20">
    <property type="entry name" value="PPE superfamily"/>
    <property type="match status" value="1"/>
</dbReference>
<dbReference type="GeneID" id="66597042"/>
<organism evidence="4 5">
    <name type="scientific">Mycobacterium persicum</name>
    <dbReference type="NCBI Taxonomy" id="1487726"/>
    <lineage>
        <taxon>Bacteria</taxon>
        <taxon>Bacillati</taxon>
        <taxon>Actinomycetota</taxon>
        <taxon>Actinomycetes</taxon>
        <taxon>Mycobacteriales</taxon>
        <taxon>Mycobacteriaceae</taxon>
        <taxon>Mycobacterium</taxon>
    </lineage>
</organism>
<evidence type="ECO:0000256" key="1">
    <source>
        <dbReference type="ARBA" id="ARBA00010652"/>
    </source>
</evidence>